<evidence type="ECO:0000256" key="7">
    <source>
        <dbReference type="HAMAP-Rule" id="MF_00503"/>
    </source>
</evidence>
<comment type="similarity">
    <text evidence="1 7">Belongs to the bacterial ribosomal protein bL9 family.</text>
</comment>
<dbReference type="InterPro" id="IPR000244">
    <property type="entry name" value="Ribosomal_bL9"/>
</dbReference>
<evidence type="ECO:0000256" key="6">
    <source>
        <dbReference type="ARBA" id="ARBA00035292"/>
    </source>
</evidence>
<protein>
    <recommendedName>
        <fullName evidence="6 7">Large ribosomal subunit protein bL9</fullName>
    </recommendedName>
</protein>
<evidence type="ECO:0000256" key="5">
    <source>
        <dbReference type="ARBA" id="ARBA00023274"/>
    </source>
</evidence>
<organism evidence="10 11">
    <name type="scientific">Candidatus Tagabacteria bacterium RIFCSPLOWO2_01_FULL_39_11</name>
    <dbReference type="NCBI Taxonomy" id="1802295"/>
    <lineage>
        <taxon>Bacteria</taxon>
        <taxon>Candidatus Tagaibacteriota</taxon>
    </lineage>
</organism>
<accession>A0A1G2LMW0</accession>
<dbReference type="Pfam" id="PF03948">
    <property type="entry name" value="Ribosomal_L9_C"/>
    <property type="match status" value="1"/>
</dbReference>
<comment type="function">
    <text evidence="7">Binds to the 23S rRNA.</text>
</comment>
<evidence type="ECO:0000313" key="10">
    <source>
        <dbReference type="EMBL" id="OHA12950.1"/>
    </source>
</evidence>
<dbReference type="InterPro" id="IPR009027">
    <property type="entry name" value="Ribosomal_bL9/RNase_H1_N"/>
</dbReference>
<dbReference type="InterPro" id="IPR020070">
    <property type="entry name" value="Ribosomal_bL9_N"/>
</dbReference>
<evidence type="ECO:0000256" key="2">
    <source>
        <dbReference type="ARBA" id="ARBA00022730"/>
    </source>
</evidence>
<dbReference type="InterPro" id="IPR020069">
    <property type="entry name" value="Ribosomal_bL9_C"/>
</dbReference>
<dbReference type="GO" id="GO:0006412">
    <property type="term" value="P:translation"/>
    <property type="evidence" value="ECO:0007669"/>
    <property type="project" value="UniProtKB-UniRule"/>
</dbReference>
<feature type="domain" description="Large ribosomal subunit protein bL9 C-terminal" evidence="9">
    <location>
        <begin position="70"/>
        <end position="143"/>
    </location>
</feature>
<feature type="domain" description="Ribosomal protein L9" evidence="8">
    <location>
        <begin position="1"/>
        <end position="47"/>
    </location>
</feature>
<keyword evidence="3 7" id="KW-0694">RNA-binding</keyword>
<dbReference type="InterPro" id="IPR020594">
    <property type="entry name" value="Ribosomal_bL9_bac/chp"/>
</dbReference>
<comment type="caution">
    <text evidence="10">The sequence shown here is derived from an EMBL/GenBank/DDBJ whole genome shotgun (WGS) entry which is preliminary data.</text>
</comment>
<evidence type="ECO:0000256" key="1">
    <source>
        <dbReference type="ARBA" id="ARBA00010605"/>
    </source>
</evidence>
<keyword evidence="4 7" id="KW-0689">Ribosomal protein</keyword>
<dbReference type="PANTHER" id="PTHR21368">
    <property type="entry name" value="50S RIBOSOMAL PROTEIN L9"/>
    <property type="match status" value="1"/>
</dbReference>
<evidence type="ECO:0000313" key="11">
    <source>
        <dbReference type="Proteomes" id="UP000178302"/>
    </source>
</evidence>
<dbReference type="Gene3D" id="3.10.430.100">
    <property type="entry name" value="Ribosomal protein L9, C-terminal domain"/>
    <property type="match status" value="1"/>
</dbReference>
<evidence type="ECO:0000256" key="4">
    <source>
        <dbReference type="ARBA" id="ARBA00022980"/>
    </source>
</evidence>
<dbReference type="Proteomes" id="UP000178302">
    <property type="component" value="Unassembled WGS sequence"/>
</dbReference>
<dbReference type="HAMAP" id="MF_00503">
    <property type="entry name" value="Ribosomal_bL9"/>
    <property type="match status" value="1"/>
</dbReference>
<dbReference type="Gene3D" id="3.40.5.10">
    <property type="entry name" value="Ribosomal protein L9, N-terminal domain"/>
    <property type="match status" value="1"/>
</dbReference>
<sequence length="150" mass="17245">MKVILSQNILNIGKKYEVKNVSDGYARNFLLPKKLAEIATPNALKNLQTRQRTEKVLTEEKEKLIARSFKKLKDFVLIIKEKANEKNQLFAGIDAERISQELKNNGMKGIDAGFIKLEKPIKKLGEYDITVEKEELKERISLNIKNSKED</sequence>
<dbReference type="AlphaFoldDB" id="A0A1G2LMW0"/>
<evidence type="ECO:0000256" key="3">
    <source>
        <dbReference type="ARBA" id="ARBA00022884"/>
    </source>
</evidence>
<dbReference type="EMBL" id="MHQZ01000044">
    <property type="protein sequence ID" value="OHA12950.1"/>
    <property type="molecule type" value="Genomic_DNA"/>
</dbReference>
<dbReference type="Pfam" id="PF01281">
    <property type="entry name" value="Ribosomal_L9_N"/>
    <property type="match status" value="1"/>
</dbReference>
<dbReference type="SUPFAM" id="SSF55658">
    <property type="entry name" value="L9 N-domain-like"/>
    <property type="match status" value="1"/>
</dbReference>
<dbReference type="GO" id="GO:0005840">
    <property type="term" value="C:ribosome"/>
    <property type="evidence" value="ECO:0007669"/>
    <property type="project" value="UniProtKB-KW"/>
</dbReference>
<dbReference type="NCBIfam" id="TIGR00158">
    <property type="entry name" value="L9"/>
    <property type="match status" value="1"/>
</dbReference>
<reference evidence="10 11" key="1">
    <citation type="journal article" date="2016" name="Nat. Commun.">
        <title>Thousands of microbial genomes shed light on interconnected biogeochemical processes in an aquifer system.</title>
        <authorList>
            <person name="Anantharaman K."/>
            <person name="Brown C.T."/>
            <person name="Hug L.A."/>
            <person name="Sharon I."/>
            <person name="Castelle C.J."/>
            <person name="Probst A.J."/>
            <person name="Thomas B.C."/>
            <person name="Singh A."/>
            <person name="Wilkins M.J."/>
            <person name="Karaoz U."/>
            <person name="Brodie E.L."/>
            <person name="Williams K.H."/>
            <person name="Hubbard S.S."/>
            <person name="Banfield J.F."/>
        </authorList>
    </citation>
    <scope>NUCLEOTIDE SEQUENCE [LARGE SCALE GENOMIC DNA]</scope>
</reference>
<keyword evidence="2 7" id="KW-0699">rRNA-binding</keyword>
<dbReference type="GO" id="GO:1990904">
    <property type="term" value="C:ribonucleoprotein complex"/>
    <property type="evidence" value="ECO:0007669"/>
    <property type="project" value="UniProtKB-KW"/>
</dbReference>
<dbReference type="InterPro" id="IPR036791">
    <property type="entry name" value="Ribosomal_bL9_C_sf"/>
</dbReference>
<keyword evidence="5 7" id="KW-0687">Ribonucleoprotein</keyword>
<dbReference type="InterPro" id="IPR036935">
    <property type="entry name" value="Ribosomal_bL9_N_sf"/>
</dbReference>
<evidence type="ECO:0000259" key="8">
    <source>
        <dbReference type="Pfam" id="PF01281"/>
    </source>
</evidence>
<dbReference type="SUPFAM" id="SSF55653">
    <property type="entry name" value="Ribosomal protein L9 C-domain"/>
    <property type="match status" value="1"/>
</dbReference>
<gene>
    <name evidence="7" type="primary">rplI</name>
    <name evidence="10" type="ORF">A2909_01065</name>
</gene>
<evidence type="ECO:0000259" key="9">
    <source>
        <dbReference type="Pfam" id="PF03948"/>
    </source>
</evidence>
<proteinExistence type="inferred from homology"/>
<dbReference type="GO" id="GO:0019843">
    <property type="term" value="F:rRNA binding"/>
    <property type="evidence" value="ECO:0007669"/>
    <property type="project" value="UniProtKB-UniRule"/>
</dbReference>
<dbReference type="GO" id="GO:0003735">
    <property type="term" value="F:structural constituent of ribosome"/>
    <property type="evidence" value="ECO:0007669"/>
    <property type="project" value="InterPro"/>
</dbReference>
<name>A0A1G2LMW0_9BACT</name>